<keyword evidence="6" id="KW-1185">Reference proteome</keyword>
<evidence type="ECO:0000256" key="2">
    <source>
        <dbReference type="ARBA" id="ARBA00023004"/>
    </source>
</evidence>
<evidence type="ECO:0000313" key="6">
    <source>
        <dbReference type="Proteomes" id="UP000000378"/>
    </source>
</evidence>
<dbReference type="SUPFAM" id="SSF54862">
    <property type="entry name" value="4Fe-4S ferredoxins"/>
    <property type="match status" value="1"/>
</dbReference>
<evidence type="ECO:0000259" key="4">
    <source>
        <dbReference type="PROSITE" id="PS51379"/>
    </source>
</evidence>
<dbReference type="PROSITE" id="PS00198">
    <property type="entry name" value="4FE4S_FER_1"/>
    <property type="match status" value="1"/>
</dbReference>
<keyword evidence="3" id="KW-0411">Iron-sulfur</keyword>
<evidence type="ECO:0000256" key="1">
    <source>
        <dbReference type="ARBA" id="ARBA00022723"/>
    </source>
</evidence>
<keyword evidence="2" id="KW-0408">Iron</keyword>
<sequence>MYKTNPETTELKSAVVSFCRQQGADLVGFAPVERWNEHNEVPPDHRPQTLFPPARTVIVIGLSMPLPVVETTPSILHKEAYDTTNRQLDSLALALVRHLNARGHASHFFSRDGFGSLGAIKEKPGIAFNHIPAARYAGLGTVGLSNLILTPEFGSRVRFVSVFTVASIPGDPMIEKDLCIQCGACARLCPVNAIIPVEGSVAGNFDREACLERHIELTRKKRYPCGICTKVCPVGKDRLLYRQKGIVKKYEKEEELLKDNPDHPDYKSWTVVRRFGTRD</sequence>
<protein>
    <submittedName>
        <fullName evidence="5">4Fe-4S ferredoxin iron-sulfur binding domain protein</fullName>
    </submittedName>
</protein>
<dbReference type="GO" id="GO:0046872">
    <property type="term" value="F:metal ion binding"/>
    <property type="evidence" value="ECO:0007669"/>
    <property type="project" value="UniProtKB-KW"/>
</dbReference>
<feature type="domain" description="4Fe-4S ferredoxin-type" evidence="4">
    <location>
        <begin position="170"/>
        <end position="199"/>
    </location>
</feature>
<keyword evidence="1" id="KW-0479">Metal-binding</keyword>
<dbReference type="InterPro" id="IPR017896">
    <property type="entry name" value="4Fe4S_Fe-S-bd"/>
</dbReference>
<dbReference type="RefSeq" id="WP_013175703.1">
    <property type="nucleotide sequence ID" value="NC_014220.1"/>
</dbReference>
<organism evidence="5 6">
    <name type="scientific">Syntrophothermus lipocalidus (strain DSM 12680 / TGB-C1)</name>
    <dbReference type="NCBI Taxonomy" id="643648"/>
    <lineage>
        <taxon>Bacteria</taxon>
        <taxon>Bacillati</taxon>
        <taxon>Bacillota</taxon>
        <taxon>Clostridia</taxon>
        <taxon>Eubacteriales</taxon>
        <taxon>Syntrophomonadaceae</taxon>
        <taxon>Syntrophothermus</taxon>
    </lineage>
</organism>
<dbReference type="OrthoDB" id="9784571at2"/>
<proteinExistence type="predicted"/>
<dbReference type="STRING" id="643648.Slip_1538"/>
<gene>
    <name evidence="5" type="ordered locus">Slip_1538</name>
</gene>
<dbReference type="HOGENOM" id="CLU_081793_0_0_9"/>
<dbReference type="eggNOG" id="COG1600">
    <property type="taxonomic scope" value="Bacteria"/>
</dbReference>
<dbReference type="AlphaFoldDB" id="D7CNL6"/>
<dbReference type="PANTHER" id="PTHR42827">
    <property type="entry name" value="IRON-SULFUR CLUSTER-BINDING PROTEIN-RELATED"/>
    <property type="match status" value="1"/>
</dbReference>
<evidence type="ECO:0000256" key="3">
    <source>
        <dbReference type="ARBA" id="ARBA00023014"/>
    </source>
</evidence>
<dbReference type="PROSITE" id="PS51379">
    <property type="entry name" value="4FE4S_FER_2"/>
    <property type="match status" value="1"/>
</dbReference>
<dbReference type="Pfam" id="PF00037">
    <property type="entry name" value="Fer4"/>
    <property type="match status" value="1"/>
</dbReference>
<dbReference type="EMBL" id="CP002048">
    <property type="protein sequence ID" value="ADI02301.1"/>
    <property type="molecule type" value="Genomic_DNA"/>
</dbReference>
<evidence type="ECO:0000313" key="5">
    <source>
        <dbReference type="EMBL" id="ADI02301.1"/>
    </source>
</evidence>
<reference evidence="6" key="1">
    <citation type="journal article" date="2010" name="Stand. Genomic Sci.">
        <title>Complete genome sequence of Syntrophothermus lipocalidus type strain (TGB-C1T).</title>
        <authorList>
            <consortium name="US DOE Joint Genome Institute (JGI-PGF)"/>
            <person name="Djao O."/>
            <person name="Zhang X."/>
            <person name="Lucas S."/>
            <person name="Lapidus A."/>
            <person name="Glavina Del Rio T."/>
            <person name="Nolan M."/>
            <person name="Tice H."/>
            <person name="Cheng J."/>
            <person name="Han C."/>
            <person name="Tapia R."/>
            <person name="Goodwin L."/>
            <person name="Pitluck S."/>
            <person name="Liolios K."/>
            <person name="Ivanova N."/>
            <person name="Mavromatis K."/>
            <person name="Mikhailova N."/>
            <person name="Ovchinnikova G."/>
            <person name="Pati A."/>
            <person name="Brambilla E."/>
            <person name="Chen A."/>
            <person name="Palaniappan K."/>
            <person name="Land M."/>
            <person name="Hauser L."/>
            <person name="Chang Y."/>
            <person name="Jeffries C."/>
            <person name="Rohde M."/>
            <person name="Sikorski J."/>
            <person name="Spring S."/>
            <person name="Goker M."/>
            <person name="Detter J."/>
            <person name="Woyke T."/>
            <person name="Bristow J."/>
            <person name="Eisen J."/>
            <person name="Markowitz V."/>
            <person name="Hugenholtz P."/>
            <person name="Kyrpides N."/>
            <person name="Klenk H."/>
        </authorList>
    </citation>
    <scope>NUCLEOTIDE SEQUENCE [LARGE SCALE GENOMIC DNA]</scope>
    <source>
        <strain evidence="6">DSM 12680 / TGB-C1</strain>
    </source>
</reference>
<dbReference type="KEGG" id="slp:Slip_1538"/>
<name>D7CNL6_SYNLT</name>
<dbReference type="PANTHER" id="PTHR42827:SF1">
    <property type="entry name" value="IRON-SULFUR CLUSTER-BINDING PROTEIN"/>
    <property type="match status" value="1"/>
</dbReference>
<reference evidence="5 6" key="2">
    <citation type="journal article" date="2010" name="Stand. Genomic Sci.">
        <title>Complete genome sequence of Syntrophothermus lipocalidus type strain (TGB-C1).</title>
        <authorList>
            <person name="Djao O.D."/>
            <person name="Zhang X."/>
            <person name="Lucas S."/>
            <person name="Lapidus A."/>
            <person name="Del Rio T.G."/>
            <person name="Nolan M."/>
            <person name="Tice H."/>
            <person name="Cheng J.F."/>
            <person name="Han C."/>
            <person name="Tapia R."/>
            <person name="Goodwin L."/>
            <person name="Pitluck S."/>
            <person name="Liolios K."/>
            <person name="Ivanova N."/>
            <person name="Mavromatis K."/>
            <person name="Mikhailova N."/>
            <person name="Ovchinnikova G."/>
            <person name="Pati A."/>
            <person name="Brambilla E."/>
            <person name="Chen A."/>
            <person name="Palaniappan K."/>
            <person name="Land M."/>
            <person name="Hauser L."/>
            <person name="Chang Y.J."/>
            <person name="Jeffries C.D."/>
            <person name="Rohde M."/>
            <person name="Sikorski J."/>
            <person name="Spring S."/>
            <person name="Goker M."/>
            <person name="Detter J.C."/>
            <person name="Woyke T."/>
            <person name="Bristow J."/>
            <person name="Eisen J.A."/>
            <person name="Markowitz V."/>
            <person name="Hugenholtz P."/>
            <person name="Kyrpides N.C."/>
            <person name="Klenk H.P."/>
        </authorList>
    </citation>
    <scope>NUCLEOTIDE SEQUENCE [LARGE SCALE GENOMIC DNA]</scope>
    <source>
        <strain evidence="6">DSM 12680 / TGB-C1</strain>
    </source>
</reference>
<dbReference type="InterPro" id="IPR017900">
    <property type="entry name" value="4Fe4S_Fe_S_CS"/>
</dbReference>
<dbReference type="Proteomes" id="UP000000378">
    <property type="component" value="Chromosome"/>
</dbReference>
<dbReference type="GO" id="GO:0051536">
    <property type="term" value="F:iron-sulfur cluster binding"/>
    <property type="evidence" value="ECO:0007669"/>
    <property type="project" value="UniProtKB-KW"/>
</dbReference>
<accession>D7CNL6</accession>
<dbReference type="Gene3D" id="3.30.70.20">
    <property type="match status" value="1"/>
</dbReference>